<dbReference type="GO" id="GO:0005829">
    <property type="term" value="C:cytosol"/>
    <property type="evidence" value="ECO:0007669"/>
    <property type="project" value="TreeGrafter"/>
</dbReference>
<evidence type="ECO:0000313" key="7">
    <source>
        <dbReference type="Proteomes" id="UP000834106"/>
    </source>
</evidence>
<dbReference type="Gene3D" id="1.10.10.60">
    <property type="entry name" value="Homeodomain-like"/>
    <property type="match status" value="3"/>
</dbReference>
<evidence type="ECO:0000256" key="1">
    <source>
        <dbReference type="SAM" id="Coils"/>
    </source>
</evidence>
<dbReference type="EMBL" id="OU503041">
    <property type="protein sequence ID" value="CAI9763415.1"/>
    <property type="molecule type" value="Genomic_DNA"/>
</dbReference>
<evidence type="ECO:0000256" key="2">
    <source>
        <dbReference type="SAM" id="MobiDB-lite"/>
    </source>
</evidence>
<sequence>MQLITFSLEIVDGEPIYVSSNSLPIKAFNREPAGHAFHAAALRLIGHVEETNADNEKKNEGSNEKEQDYRQTSDSYSSKGKKKSGSEGKQQDHYALLGLGHLRYLATEEQIKKSYRETALRHHPDKQAALLLAEETEAAKLVKKDEIESHFKAIQEAYEVLIDPVKRRIYDSTDEFDDEIPYECAPQDFFKVFGPAFLRNGRWSVHQPIPTLGDENSTLEEVDSFYDFWYSFKSWREFPHADEFDVEQAESRDHKRWMERQNAKLSEKARKEEYGRIRTLVDNAYKRDPRILRRKDELKAEKQRKKEAKILAKKLQEEEAARIAEEERRKKEEDERKAAEAALNQKKLKEREKKLLRKERTRLRTLSGAVVSQHLLDLSDDDVEGLCISLDIEQLRNLCDKMERKEVLGRAELLREALGSDNKAKYEKHNEKKNERQNGSMGVNKQVIFGSNEKRENPWGKEEIEMLRKGMQKYPKGTSRRWEVISEYIGTGRSVEEVLKATKTVLLQKPDSAKAFDSFLEKRKPAQSIASPLTAREDFPGISNGNVPERNASDPNNLPESSTGTGSCQKLDDSAASNGVASSSDQDAWSSVQEQALVQALKTFPKETSQRWERVSAAVPRKTVSQCKKKFTLMKDNFRNSNVLEKNSCKSDGSDPSSSPVENGQKTDESIIGNGVSSSSDQDTWSDVQEKDLVQALKTFPKETNQRWERVAAAVHGKTVDQCKKKFAMLKENFRNKKNAV</sequence>
<dbReference type="GO" id="GO:0043022">
    <property type="term" value="F:ribosome binding"/>
    <property type="evidence" value="ECO:0007669"/>
    <property type="project" value="InterPro"/>
</dbReference>
<dbReference type="Proteomes" id="UP000834106">
    <property type="component" value="Chromosome 6"/>
</dbReference>
<feature type="domain" description="Myb-like" evidence="4">
    <location>
        <begin position="451"/>
        <end position="506"/>
    </location>
</feature>
<dbReference type="InterPro" id="IPR054076">
    <property type="entry name" value="ZUO1-like_ZHD"/>
</dbReference>
<proteinExistence type="predicted"/>
<dbReference type="Gene3D" id="1.10.287.110">
    <property type="entry name" value="DnaJ domain"/>
    <property type="match status" value="1"/>
</dbReference>
<reference evidence="6" key="1">
    <citation type="submission" date="2023-05" db="EMBL/GenBank/DDBJ databases">
        <authorList>
            <person name="Huff M."/>
        </authorList>
    </citation>
    <scope>NUCLEOTIDE SEQUENCE</scope>
</reference>
<feature type="domain" description="J" evidence="3">
    <location>
        <begin position="92"/>
        <end position="174"/>
    </location>
</feature>
<feature type="region of interest" description="Disordered" evidence="2">
    <location>
        <begin position="525"/>
        <end position="587"/>
    </location>
</feature>
<dbReference type="AlphaFoldDB" id="A0AAD1Z641"/>
<feature type="region of interest" description="Disordered" evidence="2">
    <location>
        <begin position="50"/>
        <end position="90"/>
    </location>
</feature>
<feature type="coiled-coil region" evidence="1">
    <location>
        <begin position="298"/>
        <end position="359"/>
    </location>
</feature>
<dbReference type="SUPFAM" id="SSF46689">
    <property type="entry name" value="Homeodomain-like"/>
    <property type="match status" value="3"/>
</dbReference>
<dbReference type="Pfam" id="PF23082">
    <property type="entry name" value="Myb_DNA-binding_2"/>
    <property type="match status" value="1"/>
</dbReference>
<feature type="compositionally biased region" description="Polar residues" evidence="2">
    <location>
        <begin position="575"/>
        <end position="587"/>
    </location>
</feature>
<dbReference type="InterPro" id="IPR001005">
    <property type="entry name" value="SANT/Myb"/>
</dbReference>
<dbReference type="SMART" id="SM00717">
    <property type="entry name" value="SANT"/>
    <property type="match status" value="3"/>
</dbReference>
<evidence type="ECO:0008006" key="8">
    <source>
        <dbReference type="Google" id="ProtNLM"/>
    </source>
</evidence>
<dbReference type="Pfam" id="PF00226">
    <property type="entry name" value="DnaJ"/>
    <property type="match status" value="1"/>
</dbReference>
<dbReference type="PROSITE" id="PS51293">
    <property type="entry name" value="SANT"/>
    <property type="match status" value="1"/>
</dbReference>
<dbReference type="Pfam" id="PF21884">
    <property type="entry name" value="ZUO1-like_ZHD"/>
    <property type="match status" value="1"/>
</dbReference>
<keyword evidence="7" id="KW-1185">Reference proteome</keyword>
<dbReference type="PROSITE" id="PS50090">
    <property type="entry name" value="MYB_LIKE"/>
    <property type="match status" value="3"/>
</dbReference>
<protein>
    <recommendedName>
        <fullName evidence="8">DnaJ homolog subfamily C member 2-like</fullName>
    </recommendedName>
</protein>
<dbReference type="PRINTS" id="PR00625">
    <property type="entry name" value="JDOMAIN"/>
</dbReference>
<evidence type="ECO:0000259" key="4">
    <source>
        <dbReference type="PROSITE" id="PS50090"/>
    </source>
</evidence>
<dbReference type="InterPro" id="IPR017884">
    <property type="entry name" value="SANT_dom"/>
</dbReference>
<dbReference type="PROSITE" id="PS50076">
    <property type="entry name" value="DNAJ_2"/>
    <property type="match status" value="1"/>
</dbReference>
<feature type="compositionally biased region" description="Basic and acidic residues" evidence="2">
    <location>
        <begin position="50"/>
        <end position="71"/>
    </location>
</feature>
<dbReference type="PANTHER" id="PTHR43999">
    <property type="entry name" value="DNAJ HOMOLOG SUBFAMILY C MEMBER 2"/>
    <property type="match status" value="1"/>
</dbReference>
<evidence type="ECO:0000259" key="5">
    <source>
        <dbReference type="PROSITE" id="PS51293"/>
    </source>
</evidence>
<feature type="compositionally biased region" description="Polar residues" evidence="2">
    <location>
        <begin position="675"/>
        <end position="685"/>
    </location>
</feature>
<dbReference type="GO" id="GO:0030544">
    <property type="term" value="F:Hsp70 protein binding"/>
    <property type="evidence" value="ECO:0007669"/>
    <property type="project" value="InterPro"/>
</dbReference>
<evidence type="ECO:0000259" key="3">
    <source>
        <dbReference type="PROSITE" id="PS50076"/>
    </source>
</evidence>
<feature type="domain" description="Myb-like" evidence="4">
    <location>
        <begin position="677"/>
        <end position="731"/>
    </location>
</feature>
<gene>
    <name evidence="6" type="ORF">FPE_LOCUS10845</name>
</gene>
<dbReference type="InterPro" id="IPR044634">
    <property type="entry name" value="Zuotin/DnaJC2"/>
</dbReference>
<feature type="region of interest" description="Disordered" evidence="2">
    <location>
        <begin position="644"/>
        <end position="685"/>
    </location>
</feature>
<dbReference type="GO" id="GO:0006450">
    <property type="term" value="P:regulation of translational fidelity"/>
    <property type="evidence" value="ECO:0007669"/>
    <property type="project" value="InterPro"/>
</dbReference>
<keyword evidence="1" id="KW-0175">Coiled coil</keyword>
<dbReference type="InterPro" id="IPR001623">
    <property type="entry name" value="DnaJ_domain"/>
</dbReference>
<dbReference type="SUPFAM" id="SSF46565">
    <property type="entry name" value="Chaperone J-domain"/>
    <property type="match status" value="1"/>
</dbReference>
<dbReference type="SMART" id="SM00271">
    <property type="entry name" value="DnaJ"/>
    <property type="match status" value="1"/>
</dbReference>
<organism evidence="6 7">
    <name type="scientific">Fraxinus pennsylvanica</name>
    <dbReference type="NCBI Taxonomy" id="56036"/>
    <lineage>
        <taxon>Eukaryota</taxon>
        <taxon>Viridiplantae</taxon>
        <taxon>Streptophyta</taxon>
        <taxon>Embryophyta</taxon>
        <taxon>Tracheophyta</taxon>
        <taxon>Spermatophyta</taxon>
        <taxon>Magnoliopsida</taxon>
        <taxon>eudicotyledons</taxon>
        <taxon>Gunneridae</taxon>
        <taxon>Pentapetalae</taxon>
        <taxon>asterids</taxon>
        <taxon>lamiids</taxon>
        <taxon>Lamiales</taxon>
        <taxon>Oleaceae</taxon>
        <taxon>Oleeae</taxon>
        <taxon>Fraxinus</taxon>
    </lineage>
</organism>
<dbReference type="InterPro" id="IPR018253">
    <property type="entry name" value="DnaJ_domain_CS"/>
</dbReference>
<dbReference type="CDD" id="cd06257">
    <property type="entry name" value="DnaJ"/>
    <property type="match status" value="1"/>
</dbReference>
<feature type="compositionally biased region" description="Polar residues" evidence="2">
    <location>
        <begin position="553"/>
        <end position="568"/>
    </location>
</feature>
<feature type="domain" description="Myb-like" evidence="4">
    <location>
        <begin position="581"/>
        <end position="635"/>
    </location>
</feature>
<dbReference type="InterPro" id="IPR009057">
    <property type="entry name" value="Homeodomain-like_sf"/>
</dbReference>
<dbReference type="PANTHER" id="PTHR43999:SF1">
    <property type="entry name" value="DNAJ HOMOLOG SUBFAMILY C MEMBER 2"/>
    <property type="match status" value="1"/>
</dbReference>
<dbReference type="GO" id="GO:0051083">
    <property type="term" value="P:'de novo' cotranslational protein folding"/>
    <property type="evidence" value="ECO:0007669"/>
    <property type="project" value="InterPro"/>
</dbReference>
<dbReference type="FunFam" id="1.10.10.60:FF:000416">
    <property type="entry name" value="Myb family transcription factor"/>
    <property type="match status" value="2"/>
</dbReference>
<name>A0AAD1Z641_9LAMI</name>
<dbReference type="PROSITE" id="PS00636">
    <property type="entry name" value="DNAJ_1"/>
    <property type="match status" value="1"/>
</dbReference>
<dbReference type="InterPro" id="IPR036869">
    <property type="entry name" value="J_dom_sf"/>
</dbReference>
<evidence type="ECO:0000313" key="6">
    <source>
        <dbReference type="EMBL" id="CAI9763415.1"/>
    </source>
</evidence>
<feature type="domain" description="SANT" evidence="5">
    <location>
        <begin position="680"/>
        <end position="735"/>
    </location>
</feature>
<dbReference type="CDD" id="cd00167">
    <property type="entry name" value="SANT"/>
    <property type="match status" value="3"/>
</dbReference>
<accession>A0AAD1Z641</accession>